<accession>A0A2P2BQD9</accession>
<name>A0A2P2BQD9_9FIRM</name>
<dbReference type="AlphaFoldDB" id="A0A2P2BQD9"/>
<feature type="transmembrane region" description="Helical" evidence="1">
    <location>
        <begin position="79"/>
        <end position="97"/>
    </location>
</feature>
<keyword evidence="1" id="KW-1133">Transmembrane helix</keyword>
<feature type="transmembrane region" description="Helical" evidence="1">
    <location>
        <begin position="103"/>
        <end position="126"/>
    </location>
</feature>
<dbReference type="RefSeq" id="WP_166505195.1">
    <property type="nucleotide sequence ID" value="NZ_LN650648.1"/>
</dbReference>
<dbReference type="EMBL" id="LN650648">
    <property type="protein sequence ID" value="CEI72565.1"/>
    <property type="molecule type" value="Genomic_DNA"/>
</dbReference>
<dbReference type="Proteomes" id="UP000245695">
    <property type="component" value="Chromosome 1"/>
</dbReference>
<dbReference type="KEGG" id="rhom:FRIFI_1025"/>
<keyword evidence="3" id="KW-1185">Reference proteome</keyword>
<proteinExistence type="predicted"/>
<evidence type="ECO:0000313" key="2">
    <source>
        <dbReference type="EMBL" id="CEI72565.1"/>
    </source>
</evidence>
<evidence type="ECO:0000256" key="1">
    <source>
        <dbReference type="SAM" id="Phobius"/>
    </source>
</evidence>
<organism evidence="2 3">
    <name type="scientific">Romboutsia hominis</name>
    <dbReference type="NCBI Taxonomy" id="1507512"/>
    <lineage>
        <taxon>Bacteria</taxon>
        <taxon>Bacillati</taxon>
        <taxon>Bacillota</taxon>
        <taxon>Clostridia</taxon>
        <taxon>Peptostreptococcales</taxon>
        <taxon>Peptostreptococcaceae</taxon>
        <taxon>Romboutsia</taxon>
    </lineage>
</organism>
<feature type="transmembrane region" description="Helical" evidence="1">
    <location>
        <begin position="12"/>
        <end position="32"/>
    </location>
</feature>
<feature type="transmembrane region" description="Helical" evidence="1">
    <location>
        <begin position="44"/>
        <end position="67"/>
    </location>
</feature>
<protein>
    <submittedName>
        <fullName evidence="2">Uncharacterized protein</fullName>
    </submittedName>
</protein>
<evidence type="ECO:0000313" key="3">
    <source>
        <dbReference type="Proteomes" id="UP000245695"/>
    </source>
</evidence>
<keyword evidence="1" id="KW-0812">Transmembrane</keyword>
<sequence>MDKYNKLFKLTRALTYLFILSVLILIFTGFIIGEGEIVQYSVGFFVISFISCLVIGGISLIIKIIYLNSMDRKRRLINALKDFLCSFIVLFILEFILKSSGINLGSIFSISFGSAVGVNFGDLIFFNHKV</sequence>
<reference evidence="2 3" key="1">
    <citation type="submission" date="2014-09" db="EMBL/GenBank/DDBJ databases">
        <authorList>
            <person name="Hornung B.V."/>
        </authorList>
    </citation>
    <scope>NUCLEOTIDE SEQUENCE [LARGE SCALE GENOMIC DNA]</scope>
    <source>
        <strain evidence="2 3">FRIFI</strain>
    </source>
</reference>
<gene>
    <name evidence="2" type="ORF">FRIFI_1025</name>
</gene>
<keyword evidence="1" id="KW-0472">Membrane</keyword>